<gene>
    <name evidence="4" type="ORF">HO133_001905</name>
</gene>
<dbReference type="EMBL" id="JACCJB010000013">
    <property type="protein sequence ID" value="KAF6221937.1"/>
    <property type="molecule type" value="Genomic_DNA"/>
</dbReference>
<dbReference type="GO" id="GO:0042026">
    <property type="term" value="P:protein refolding"/>
    <property type="evidence" value="ECO:0007669"/>
    <property type="project" value="TreeGrafter"/>
</dbReference>
<dbReference type="Proteomes" id="UP000593566">
    <property type="component" value="Unassembled WGS sequence"/>
</dbReference>
<feature type="region of interest" description="Disordered" evidence="2">
    <location>
        <begin position="289"/>
        <end position="362"/>
    </location>
</feature>
<organism evidence="4 5">
    <name type="scientific">Letharia lupina</name>
    <dbReference type="NCBI Taxonomy" id="560253"/>
    <lineage>
        <taxon>Eukaryota</taxon>
        <taxon>Fungi</taxon>
        <taxon>Dikarya</taxon>
        <taxon>Ascomycota</taxon>
        <taxon>Pezizomycotina</taxon>
        <taxon>Lecanoromycetes</taxon>
        <taxon>OSLEUM clade</taxon>
        <taxon>Lecanoromycetidae</taxon>
        <taxon>Lecanorales</taxon>
        <taxon>Lecanorineae</taxon>
        <taxon>Parmeliaceae</taxon>
        <taxon>Letharia</taxon>
    </lineage>
</organism>
<dbReference type="PANTHER" id="PTHR43096">
    <property type="entry name" value="DNAJ HOMOLOG 1, MITOCHONDRIAL-RELATED"/>
    <property type="match status" value="1"/>
</dbReference>
<protein>
    <recommendedName>
        <fullName evidence="3">J domain-containing protein</fullName>
    </recommendedName>
</protein>
<dbReference type="AlphaFoldDB" id="A0A8H6CEE3"/>
<evidence type="ECO:0000313" key="5">
    <source>
        <dbReference type="Proteomes" id="UP000593566"/>
    </source>
</evidence>
<evidence type="ECO:0000256" key="2">
    <source>
        <dbReference type="SAM" id="MobiDB-lite"/>
    </source>
</evidence>
<feature type="compositionally biased region" description="Basic and acidic residues" evidence="2">
    <location>
        <begin position="305"/>
        <end position="340"/>
    </location>
</feature>
<sequence>MAPAEPNVDYYAVLAVSNDATIEDVTKSYRKLAKIRHPDKNLNDDSTAVFQLLQNAYETIGDPTKRREYDLRWSGIRDSLRAKQESDWRQAEAAQAEKKRATEARAKEQEKDIARQERLRRLEQFRWKYDDEIFELSRAIRKLVADLKRLQDQDVEDSRKEKERNGWWAYLASPILGKVKETDEQKQAREKTRLHRLASKSIKGSELKEKETRLQRLQDALQNVNDKIAAEKKKAEDEKRKVEDEARARRVRLEQEARDQAMHEVRERLAKAQKERAEWAAKVAREAQAARETQEAQDRAWMAEAAERRRREAEERAQALRQAEEAARKARKTRNDRSEPATKTTVTLFKDALRSSVPAAEW</sequence>
<evidence type="ECO:0000256" key="1">
    <source>
        <dbReference type="SAM" id="Coils"/>
    </source>
</evidence>
<dbReference type="SMART" id="SM00271">
    <property type="entry name" value="DnaJ"/>
    <property type="match status" value="1"/>
</dbReference>
<dbReference type="GO" id="GO:0051082">
    <property type="term" value="F:unfolded protein binding"/>
    <property type="evidence" value="ECO:0007669"/>
    <property type="project" value="TreeGrafter"/>
</dbReference>
<dbReference type="Gene3D" id="1.10.287.110">
    <property type="entry name" value="DnaJ domain"/>
    <property type="match status" value="1"/>
</dbReference>
<proteinExistence type="predicted"/>
<evidence type="ECO:0000259" key="3">
    <source>
        <dbReference type="PROSITE" id="PS50076"/>
    </source>
</evidence>
<evidence type="ECO:0000313" key="4">
    <source>
        <dbReference type="EMBL" id="KAF6221937.1"/>
    </source>
</evidence>
<accession>A0A8H6CEE3</accession>
<reference evidence="4 5" key="1">
    <citation type="journal article" date="2020" name="Genomics">
        <title>Complete, high-quality genomes from long-read metagenomic sequencing of two wolf lichen thalli reveals enigmatic genome architecture.</title>
        <authorList>
            <person name="McKenzie S.K."/>
            <person name="Walston R.F."/>
            <person name="Allen J.L."/>
        </authorList>
    </citation>
    <scope>NUCLEOTIDE SEQUENCE [LARGE SCALE GENOMIC DNA]</scope>
    <source>
        <strain evidence="4">WasteWater1</strain>
    </source>
</reference>
<dbReference type="CDD" id="cd06257">
    <property type="entry name" value="DnaJ"/>
    <property type="match status" value="1"/>
</dbReference>
<comment type="caution">
    <text evidence="4">The sequence shown here is derived from an EMBL/GenBank/DDBJ whole genome shotgun (WGS) entry which is preliminary data.</text>
</comment>
<feature type="compositionally biased region" description="Basic and acidic residues" evidence="2">
    <location>
        <begin position="289"/>
        <end position="298"/>
    </location>
</feature>
<dbReference type="GO" id="GO:0005737">
    <property type="term" value="C:cytoplasm"/>
    <property type="evidence" value="ECO:0007669"/>
    <property type="project" value="TreeGrafter"/>
</dbReference>
<keyword evidence="1" id="KW-0175">Coiled coil</keyword>
<keyword evidence="5" id="KW-1185">Reference proteome</keyword>
<dbReference type="RefSeq" id="XP_037151372.1">
    <property type="nucleotide sequence ID" value="XM_037292833.1"/>
</dbReference>
<dbReference type="GeneID" id="59330319"/>
<dbReference type="PANTHER" id="PTHR43096:SF10">
    <property type="entry name" value="CHAPERONE PROTEIN DNAJ A6, CHLOROPLASTIC"/>
    <property type="match status" value="1"/>
</dbReference>
<dbReference type="InterPro" id="IPR001623">
    <property type="entry name" value="DnaJ_domain"/>
</dbReference>
<dbReference type="Pfam" id="PF00226">
    <property type="entry name" value="DnaJ"/>
    <property type="match status" value="1"/>
</dbReference>
<dbReference type="PROSITE" id="PS50076">
    <property type="entry name" value="DNAJ_2"/>
    <property type="match status" value="1"/>
</dbReference>
<feature type="coiled-coil region" evidence="1">
    <location>
        <begin position="91"/>
        <end position="153"/>
    </location>
</feature>
<dbReference type="PRINTS" id="PR00625">
    <property type="entry name" value="JDOMAIN"/>
</dbReference>
<dbReference type="SUPFAM" id="SSF46565">
    <property type="entry name" value="Chaperone J-domain"/>
    <property type="match status" value="1"/>
</dbReference>
<feature type="domain" description="J" evidence="3">
    <location>
        <begin position="9"/>
        <end position="73"/>
    </location>
</feature>
<name>A0A8H6CEE3_9LECA</name>
<dbReference type="InterPro" id="IPR036869">
    <property type="entry name" value="J_dom_sf"/>
</dbReference>